<feature type="non-terminal residue" evidence="2">
    <location>
        <position position="1"/>
    </location>
</feature>
<dbReference type="InterPro" id="IPR000595">
    <property type="entry name" value="cNMP-bd_dom"/>
</dbReference>
<dbReference type="eggNOG" id="KOG1113">
    <property type="taxonomic scope" value="Eukaryota"/>
</dbReference>
<dbReference type="Pfam" id="PF00027">
    <property type="entry name" value="cNMP_binding"/>
    <property type="match status" value="2"/>
</dbReference>
<dbReference type="GeneID" id="7446124"/>
<dbReference type="AlphaFoldDB" id="B8BZN1"/>
<reference evidence="2 3" key="2">
    <citation type="journal article" date="2008" name="Nature">
        <title>The Phaeodactylum genome reveals the evolutionary history of diatom genomes.</title>
        <authorList>
            <person name="Bowler C."/>
            <person name="Allen A.E."/>
            <person name="Badger J.H."/>
            <person name="Grimwood J."/>
            <person name="Jabbari K."/>
            <person name="Kuo A."/>
            <person name="Maheswari U."/>
            <person name="Martens C."/>
            <person name="Maumus F."/>
            <person name="Otillar R.P."/>
            <person name="Rayko E."/>
            <person name="Salamov A."/>
            <person name="Vandepoele K."/>
            <person name="Beszteri B."/>
            <person name="Gruber A."/>
            <person name="Heijde M."/>
            <person name="Katinka M."/>
            <person name="Mock T."/>
            <person name="Valentin K."/>
            <person name="Verret F."/>
            <person name="Berges J.A."/>
            <person name="Brownlee C."/>
            <person name="Cadoret J.P."/>
            <person name="Chiovitti A."/>
            <person name="Choi C.J."/>
            <person name="Coesel S."/>
            <person name="De Martino A."/>
            <person name="Detter J.C."/>
            <person name="Durkin C."/>
            <person name="Falciatore A."/>
            <person name="Fournet J."/>
            <person name="Haruta M."/>
            <person name="Huysman M.J."/>
            <person name="Jenkins B.D."/>
            <person name="Jiroutova K."/>
            <person name="Jorgensen R.E."/>
            <person name="Joubert Y."/>
            <person name="Kaplan A."/>
            <person name="Kroger N."/>
            <person name="Kroth P.G."/>
            <person name="La Roche J."/>
            <person name="Lindquist E."/>
            <person name="Lommer M."/>
            <person name="Martin-Jezequel V."/>
            <person name="Lopez P.J."/>
            <person name="Lucas S."/>
            <person name="Mangogna M."/>
            <person name="McGinnis K."/>
            <person name="Medlin L.K."/>
            <person name="Montsant A."/>
            <person name="Oudot-Le Secq M.P."/>
            <person name="Napoli C."/>
            <person name="Obornik M."/>
            <person name="Parker M.S."/>
            <person name="Petit J.L."/>
            <person name="Porcel B.M."/>
            <person name="Poulsen N."/>
            <person name="Robison M."/>
            <person name="Rychlewski L."/>
            <person name="Rynearson T.A."/>
            <person name="Schmutz J."/>
            <person name="Shapiro H."/>
            <person name="Siaut M."/>
            <person name="Stanley M."/>
            <person name="Sussman M.R."/>
            <person name="Taylor A.R."/>
            <person name="Vardi A."/>
            <person name="von Dassow P."/>
            <person name="Vyverman W."/>
            <person name="Willis A."/>
            <person name="Wyrwicz L.S."/>
            <person name="Rokhsar D.S."/>
            <person name="Weissenbach J."/>
            <person name="Armbrust E.V."/>
            <person name="Green B.R."/>
            <person name="Van de Peer Y."/>
            <person name="Grigoriev I.V."/>
        </authorList>
    </citation>
    <scope>NUCLEOTIDE SEQUENCE [LARGE SCALE GENOMIC DNA]</scope>
    <source>
        <strain evidence="2 3">CCMP1335</strain>
    </source>
</reference>
<dbReference type="KEGG" id="tps:THAPSDRAFT_33337"/>
<sequence>SFVANSYPKSDVDNALIEAALEDNFVFAHLSPAKRASLIGAFEPIPFKRGAQIIKQGDMGDYFYVIGAGEVVFKVDGNDVGTAGAGKTFGELALLYQAPRAASCIAKTECGLFRLDQEHFRRILAQQAEDQTHDAVKVLKKVPYFKELDDAYLNKIACNLTITSFKDGEVVARKGEDVKRFFIIKQGQVKLTDTETGGSDYKDLTFGAGQFFGDAAIVDNIPARGTLTAVGDVMTLSLNRETFQRVVGDDIKHLYERSSDKRKLVSGVFICGR</sequence>
<dbReference type="STRING" id="35128.B8BZN1"/>
<reference evidence="2 3" key="1">
    <citation type="journal article" date="2004" name="Science">
        <title>The genome of the diatom Thalassiosira pseudonana: ecology, evolution, and metabolism.</title>
        <authorList>
            <person name="Armbrust E.V."/>
            <person name="Berges J.A."/>
            <person name="Bowler C."/>
            <person name="Green B.R."/>
            <person name="Martinez D."/>
            <person name="Putnam N.H."/>
            <person name="Zhou S."/>
            <person name="Allen A.E."/>
            <person name="Apt K.E."/>
            <person name="Bechner M."/>
            <person name="Brzezinski M.A."/>
            <person name="Chaal B.K."/>
            <person name="Chiovitti A."/>
            <person name="Davis A.K."/>
            <person name="Demarest M.S."/>
            <person name="Detter J.C."/>
            <person name="Glavina T."/>
            <person name="Goodstein D."/>
            <person name="Hadi M.Z."/>
            <person name="Hellsten U."/>
            <person name="Hildebrand M."/>
            <person name="Jenkins B.D."/>
            <person name="Jurka J."/>
            <person name="Kapitonov V.V."/>
            <person name="Kroger N."/>
            <person name="Lau W.W."/>
            <person name="Lane T.W."/>
            <person name="Larimer F.W."/>
            <person name="Lippmeier J.C."/>
            <person name="Lucas S."/>
            <person name="Medina M."/>
            <person name="Montsant A."/>
            <person name="Obornik M."/>
            <person name="Parker M.S."/>
            <person name="Palenik B."/>
            <person name="Pazour G.J."/>
            <person name="Richardson P.M."/>
            <person name="Rynearson T.A."/>
            <person name="Saito M.A."/>
            <person name="Schwartz D.C."/>
            <person name="Thamatrakoln K."/>
            <person name="Valentin K."/>
            <person name="Vardi A."/>
            <person name="Wilkerson F.P."/>
            <person name="Rokhsar D.S."/>
        </authorList>
    </citation>
    <scope>NUCLEOTIDE SEQUENCE [LARGE SCALE GENOMIC DNA]</scope>
    <source>
        <strain evidence="2 3">CCMP1335</strain>
    </source>
</reference>
<feature type="domain" description="Cyclic nucleotide-binding" evidence="1">
    <location>
        <begin position="26"/>
        <end position="141"/>
    </location>
</feature>
<dbReference type="GO" id="GO:0030552">
    <property type="term" value="F:cAMP binding"/>
    <property type="evidence" value="ECO:0000318"/>
    <property type="project" value="GO_Central"/>
</dbReference>
<protein>
    <recommendedName>
        <fullName evidence="1">Cyclic nucleotide-binding domain-containing protein</fullName>
    </recommendedName>
</protein>
<dbReference type="HOGENOM" id="CLU_018310_2_1_1"/>
<dbReference type="GO" id="GO:0005829">
    <property type="term" value="C:cytosol"/>
    <property type="evidence" value="ECO:0000318"/>
    <property type="project" value="GO_Central"/>
</dbReference>
<dbReference type="Proteomes" id="UP000001449">
    <property type="component" value="Chromosome 4"/>
</dbReference>
<accession>B8BZN1</accession>
<dbReference type="InterPro" id="IPR014710">
    <property type="entry name" value="RmlC-like_jellyroll"/>
</dbReference>
<dbReference type="Gene3D" id="2.60.120.10">
    <property type="entry name" value="Jelly Rolls"/>
    <property type="match status" value="2"/>
</dbReference>
<dbReference type="InterPro" id="IPR018490">
    <property type="entry name" value="cNMP-bd_dom_sf"/>
</dbReference>
<dbReference type="OMA" id="PENYIEW"/>
<dbReference type="PROSITE" id="PS50042">
    <property type="entry name" value="CNMP_BINDING_3"/>
    <property type="match status" value="2"/>
</dbReference>
<dbReference type="CDD" id="cd00038">
    <property type="entry name" value="CAP_ED"/>
    <property type="match status" value="2"/>
</dbReference>
<gene>
    <name evidence="2" type="ORF">THAPSDRAFT_33337</name>
</gene>
<dbReference type="EMBL" id="CM000641">
    <property type="protein sequence ID" value="EED93381.1"/>
    <property type="molecule type" value="Genomic_DNA"/>
</dbReference>
<keyword evidence="3" id="KW-1185">Reference proteome</keyword>
<dbReference type="PaxDb" id="35128-Thaps33337"/>
<dbReference type="RefSeq" id="XP_002289844.1">
    <property type="nucleotide sequence ID" value="XM_002289808.1"/>
</dbReference>
<evidence type="ECO:0000313" key="2">
    <source>
        <dbReference type="EMBL" id="EED93381.1"/>
    </source>
</evidence>
<feature type="domain" description="Cyclic nucleotide-binding" evidence="1">
    <location>
        <begin position="144"/>
        <end position="248"/>
    </location>
</feature>
<evidence type="ECO:0000259" key="1">
    <source>
        <dbReference type="PROSITE" id="PS50042"/>
    </source>
</evidence>
<name>B8BZN1_THAPS</name>
<dbReference type="GO" id="GO:0034236">
    <property type="term" value="F:protein kinase A catalytic subunit binding"/>
    <property type="evidence" value="ECO:0000318"/>
    <property type="project" value="GO_Central"/>
</dbReference>
<dbReference type="SUPFAM" id="SSF51206">
    <property type="entry name" value="cAMP-binding domain-like"/>
    <property type="match status" value="2"/>
</dbReference>
<dbReference type="PANTHER" id="PTHR11635">
    <property type="entry name" value="CAMP-DEPENDENT PROTEIN KINASE REGULATORY CHAIN"/>
    <property type="match status" value="1"/>
</dbReference>
<dbReference type="GO" id="GO:0007189">
    <property type="term" value="P:adenylate cyclase-activating G protein-coupled receptor signaling pathway"/>
    <property type="evidence" value="ECO:0000318"/>
    <property type="project" value="GO_Central"/>
</dbReference>
<evidence type="ECO:0000313" key="3">
    <source>
        <dbReference type="Proteomes" id="UP000001449"/>
    </source>
</evidence>
<dbReference type="InParanoid" id="B8BZN1"/>
<dbReference type="GO" id="GO:0005952">
    <property type="term" value="C:cAMP-dependent protein kinase complex"/>
    <property type="evidence" value="ECO:0000318"/>
    <property type="project" value="GO_Central"/>
</dbReference>
<organism evidence="2 3">
    <name type="scientific">Thalassiosira pseudonana</name>
    <name type="common">Marine diatom</name>
    <name type="synonym">Cyclotella nana</name>
    <dbReference type="NCBI Taxonomy" id="35128"/>
    <lineage>
        <taxon>Eukaryota</taxon>
        <taxon>Sar</taxon>
        <taxon>Stramenopiles</taxon>
        <taxon>Ochrophyta</taxon>
        <taxon>Bacillariophyta</taxon>
        <taxon>Coscinodiscophyceae</taxon>
        <taxon>Thalassiosirophycidae</taxon>
        <taxon>Thalassiosirales</taxon>
        <taxon>Thalassiosiraceae</taxon>
        <taxon>Thalassiosira</taxon>
    </lineage>
</organism>
<dbReference type="SMART" id="SM00100">
    <property type="entry name" value="cNMP"/>
    <property type="match status" value="2"/>
</dbReference>
<dbReference type="PRINTS" id="PR00103">
    <property type="entry name" value="CAMPKINASE"/>
</dbReference>
<proteinExistence type="predicted"/>
<dbReference type="GO" id="GO:0004862">
    <property type="term" value="F:cAMP-dependent protein kinase inhibitor activity"/>
    <property type="evidence" value="ECO:0000318"/>
    <property type="project" value="GO_Central"/>
</dbReference>
<dbReference type="InterPro" id="IPR050503">
    <property type="entry name" value="cAMP-dep_PK_reg_su-like"/>
</dbReference>
<dbReference type="PROSITE" id="PS00888">
    <property type="entry name" value="CNMP_BINDING_1"/>
    <property type="match status" value="1"/>
</dbReference>
<dbReference type="PANTHER" id="PTHR11635:SF152">
    <property type="entry name" value="CAMP-DEPENDENT PROTEIN KINASE TYPE I REGULATORY SUBUNIT-RELATED"/>
    <property type="match status" value="1"/>
</dbReference>
<dbReference type="InterPro" id="IPR018488">
    <property type="entry name" value="cNMP-bd_CS"/>
</dbReference>